<proteinExistence type="inferred from homology"/>
<dbReference type="PANTHER" id="PTHR11469:SF1">
    <property type="entry name" value="GLUCOSE-6-PHOSPHATE ISOMERASE"/>
    <property type="match status" value="1"/>
</dbReference>
<dbReference type="GO" id="GO:0048029">
    <property type="term" value="F:monosaccharide binding"/>
    <property type="evidence" value="ECO:0007669"/>
    <property type="project" value="TreeGrafter"/>
</dbReference>
<feature type="active site" evidence="7">
    <location>
        <position position="390"/>
    </location>
</feature>
<dbReference type="UniPathway" id="UPA00138"/>
<dbReference type="AlphaFoldDB" id="A0A4D7QH11"/>
<evidence type="ECO:0000313" key="10">
    <source>
        <dbReference type="Proteomes" id="UP000298588"/>
    </source>
</evidence>
<evidence type="ECO:0000256" key="2">
    <source>
        <dbReference type="ARBA" id="ARBA00006604"/>
    </source>
</evidence>
<dbReference type="InterPro" id="IPR046348">
    <property type="entry name" value="SIS_dom_sf"/>
</dbReference>
<dbReference type="Pfam" id="PF00342">
    <property type="entry name" value="PGI"/>
    <property type="match status" value="1"/>
</dbReference>
<organism evidence="9 10">
    <name type="scientific">Phreatobacter aquaticus</name>
    <dbReference type="NCBI Taxonomy" id="2570229"/>
    <lineage>
        <taxon>Bacteria</taxon>
        <taxon>Pseudomonadati</taxon>
        <taxon>Pseudomonadota</taxon>
        <taxon>Alphaproteobacteria</taxon>
        <taxon>Hyphomicrobiales</taxon>
        <taxon>Phreatobacteraceae</taxon>
        <taxon>Phreatobacter</taxon>
    </lineage>
</organism>
<reference evidence="9 10" key="1">
    <citation type="submission" date="2019-04" db="EMBL/GenBank/DDBJ databases">
        <title>Phreatobacter aquaticus sp. nov.</title>
        <authorList>
            <person name="Choi A."/>
            <person name="Baek K."/>
        </authorList>
    </citation>
    <scope>NUCLEOTIDE SEQUENCE [LARGE SCALE GENOMIC DNA]</scope>
    <source>
        <strain evidence="9 10">NMCR1094</strain>
    </source>
</reference>
<dbReference type="KEGG" id="paqt:E8L99_09535"/>
<comment type="catalytic activity">
    <reaction evidence="6 7 8">
        <text>alpha-D-glucose 6-phosphate = beta-D-fructose 6-phosphate</text>
        <dbReference type="Rhea" id="RHEA:11816"/>
        <dbReference type="ChEBI" id="CHEBI:57634"/>
        <dbReference type="ChEBI" id="CHEBI:58225"/>
        <dbReference type="EC" id="5.3.1.9"/>
    </reaction>
</comment>
<evidence type="ECO:0000256" key="1">
    <source>
        <dbReference type="ARBA" id="ARBA00004926"/>
    </source>
</evidence>
<dbReference type="OrthoDB" id="140919at2"/>
<evidence type="ECO:0000256" key="4">
    <source>
        <dbReference type="ARBA" id="ARBA00023152"/>
    </source>
</evidence>
<dbReference type="InterPro" id="IPR018189">
    <property type="entry name" value="Phosphoglucose_isomerase_CS"/>
</dbReference>
<dbReference type="Proteomes" id="UP000298588">
    <property type="component" value="Chromosome"/>
</dbReference>
<dbReference type="InterPro" id="IPR035476">
    <property type="entry name" value="SIS_PGI_1"/>
</dbReference>
<comment type="subcellular location">
    <subcellularLocation>
        <location evidence="7">Cytoplasm</location>
    </subcellularLocation>
</comment>
<dbReference type="HAMAP" id="MF_00473">
    <property type="entry name" value="G6P_isomerase"/>
    <property type="match status" value="1"/>
</dbReference>
<evidence type="ECO:0000313" key="9">
    <source>
        <dbReference type="EMBL" id="QCK85981.1"/>
    </source>
</evidence>
<comment type="pathway">
    <text evidence="1 7 8">Carbohydrate degradation; glycolysis; D-glyceraldehyde 3-phosphate and glycerone phosphate from D-glucose: step 2/4.</text>
</comment>
<dbReference type="PANTHER" id="PTHR11469">
    <property type="entry name" value="GLUCOSE-6-PHOSPHATE ISOMERASE"/>
    <property type="match status" value="1"/>
</dbReference>
<evidence type="ECO:0000256" key="3">
    <source>
        <dbReference type="ARBA" id="ARBA00022432"/>
    </source>
</evidence>
<dbReference type="EC" id="5.3.1.9" evidence="7"/>
<comment type="pathway">
    <text evidence="7">Carbohydrate biosynthesis; gluconeogenesis.</text>
</comment>
<comment type="function">
    <text evidence="7">Catalyzes the reversible isomerization of glucose-6-phosphate to fructose-6-phosphate.</text>
</comment>
<gene>
    <name evidence="7" type="primary">pgi</name>
    <name evidence="9" type="ORF">E8L99_09535</name>
</gene>
<dbReference type="EMBL" id="CP039865">
    <property type="protein sequence ID" value="QCK85981.1"/>
    <property type="molecule type" value="Genomic_DNA"/>
</dbReference>
<keyword evidence="3 7" id="KW-0312">Gluconeogenesis</keyword>
<dbReference type="RefSeq" id="WP_137099313.1">
    <property type="nucleotide sequence ID" value="NZ_CP039865.1"/>
</dbReference>
<dbReference type="GO" id="GO:0004347">
    <property type="term" value="F:glucose-6-phosphate isomerase activity"/>
    <property type="evidence" value="ECO:0007669"/>
    <property type="project" value="UniProtKB-UniRule"/>
</dbReference>
<evidence type="ECO:0000256" key="5">
    <source>
        <dbReference type="ARBA" id="ARBA00023235"/>
    </source>
</evidence>
<keyword evidence="5 7" id="KW-0413">Isomerase</keyword>
<evidence type="ECO:0000256" key="7">
    <source>
        <dbReference type="HAMAP-Rule" id="MF_00473"/>
    </source>
</evidence>
<keyword evidence="10" id="KW-1185">Reference proteome</keyword>
<dbReference type="GO" id="GO:0005829">
    <property type="term" value="C:cytosol"/>
    <property type="evidence" value="ECO:0007669"/>
    <property type="project" value="TreeGrafter"/>
</dbReference>
<protein>
    <recommendedName>
        <fullName evidence="7">Glucose-6-phosphate isomerase</fullName>
        <shortName evidence="7">GPI</shortName>
        <ecNumber evidence="7">5.3.1.9</ecNumber>
    </recommendedName>
    <alternativeName>
        <fullName evidence="7">Phosphoglucose isomerase</fullName>
        <shortName evidence="7">PGI</shortName>
    </alternativeName>
    <alternativeName>
        <fullName evidence="7">Phosphohexose isomerase</fullName>
        <shortName evidence="7">PHI</shortName>
    </alternativeName>
</protein>
<sequence>MTSADTAAAQTAVDKAFEALEQHRRTLDKSTIADLLAGDPRRFQRFSLRLGSVLMDHSKTLATSRTVKLLVDLARASGLEARRDAMFAGEKINATEKRAVLHVALRTLSGRPIHVDGRDVMPEVAAERERCFAFAEAIRSGALRGATGKRISTVVNIGIGGSDLGPAMAALALQPYAKRGLTARFVSNVDGAHMADTLRDLDPARTLFVVASKTFTTIETMTNAATARGWVAQALGEAAVGHHFAAVSTNLAAVNTFGIAAERMFRFWDWVGGRYSVWSAIGLTLMIAVGPRHFTAFLAGAEKVDEHFRNAPLARNMPVIMGLMGIWHRNVLGYASHAVLPYDQRLARFPAHLQQLDMESLGKSVTLAGAPVERPTGPVIWGEPGTNGQHAFFQLLHQGTDVVPCDFLIAASPHERGRKHHDLLIANCLAQSKALMRGRTLEEATQQLIDGGMAPKEAAKLAPHRVFAGNRPSTTFLYRKLDPATLGMLVALYEHKVFVMATVLGINAFDQWGVELGKELATALEPVVAGRQAALDGLDGSTAGLVATLRKMRV</sequence>
<dbReference type="SUPFAM" id="SSF53697">
    <property type="entry name" value="SIS domain"/>
    <property type="match status" value="1"/>
</dbReference>
<dbReference type="InterPro" id="IPR035482">
    <property type="entry name" value="SIS_PGI_2"/>
</dbReference>
<dbReference type="UniPathway" id="UPA00109">
    <property type="reaction ID" value="UER00181"/>
</dbReference>
<feature type="active site" description="Proton donor" evidence="7">
    <location>
        <position position="359"/>
    </location>
</feature>
<comment type="similarity">
    <text evidence="2 7 8">Belongs to the GPI family.</text>
</comment>
<dbReference type="CDD" id="cd05015">
    <property type="entry name" value="SIS_PGI_1"/>
    <property type="match status" value="1"/>
</dbReference>
<evidence type="ECO:0000256" key="8">
    <source>
        <dbReference type="RuleBase" id="RU000612"/>
    </source>
</evidence>
<name>A0A4D7QH11_9HYPH</name>
<dbReference type="InterPro" id="IPR023096">
    <property type="entry name" value="G6P_Isomerase_C"/>
</dbReference>
<dbReference type="GO" id="GO:0097367">
    <property type="term" value="F:carbohydrate derivative binding"/>
    <property type="evidence" value="ECO:0007669"/>
    <property type="project" value="InterPro"/>
</dbReference>
<dbReference type="GO" id="GO:0051156">
    <property type="term" value="P:glucose 6-phosphate metabolic process"/>
    <property type="evidence" value="ECO:0007669"/>
    <property type="project" value="TreeGrafter"/>
</dbReference>
<keyword evidence="7" id="KW-0963">Cytoplasm</keyword>
<dbReference type="Gene3D" id="3.40.50.10490">
    <property type="entry name" value="Glucose-6-phosphate isomerase like protein, domain 1"/>
    <property type="match status" value="2"/>
</dbReference>
<dbReference type="GO" id="GO:0006094">
    <property type="term" value="P:gluconeogenesis"/>
    <property type="evidence" value="ECO:0007669"/>
    <property type="project" value="UniProtKB-UniRule"/>
</dbReference>
<accession>A0A4D7QH11</accession>
<dbReference type="InterPro" id="IPR001672">
    <property type="entry name" value="G6P_Isomerase"/>
</dbReference>
<dbReference type="PROSITE" id="PS51463">
    <property type="entry name" value="P_GLUCOSE_ISOMERASE_3"/>
    <property type="match status" value="1"/>
</dbReference>
<dbReference type="PROSITE" id="PS00174">
    <property type="entry name" value="P_GLUCOSE_ISOMERASE_2"/>
    <property type="match status" value="1"/>
</dbReference>
<dbReference type="CDD" id="cd05016">
    <property type="entry name" value="SIS_PGI_2"/>
    <property type="match status" value="1"/>
</dbReference>
<feature type="active site" evidence="7">
    <location>
        <position position="518"/>
    </location>
</feature>
<dbReference type="NCBIfam" id="NF001211">
    <property type="entry name" value="PRK00179.1"/>
    <property type="match status" value="1"/>
</dbReference>
<dbReference type="PROSITE" id="PS00765">
    <property type="entry name" value="P_GLUCOSE_ISOMERASE_1"/>
    <property type="match status" value="1"/>
</dbReference>
<keyword evidence="4 7" id="KW-0324">Glycolysis</keyword>
<dbReference type="PRINTS" id="PR00662">
    <property type="entry name" value="G6PISOMERASE"/>
</dbReference>
<evidence type="ECO:0000256" key="6">
    <source>
        <dbReference type="ARBA" id="ARBA00029321"/>
    </source>
</evidence>
<dbReference type="GO" id="GO:0006096">
    <property type="term" value="P:glycolytic process"/>
    <property type="evidence" value="ECO:0007669"/>
    <property type="project" value="UniProtKB-UniRule"/>
</dbReference>
<dbReference type="Gene3D" id="1.10.1390.10">
    <property type="match status" value="1"/>
</dbReference>